<dbReference type="AlphaFoldDB" id="A0A7J8UJS8"/>
<dbReference type="Proteomes" id="UP000593573">
    <property type="component" value="Unassembled WGS sequence"/>
</dbReference>
<accession>A0A7J8UJS8</accession>
<dbReference type="EMBL" id="JABFAB010000006">
    <property type="protein sequence ID" value="MBA0650673.1"/>
    <property type="molecule type" value="Genomic_DNA"/>
</dbReference>
<keyword evidence="2" id="KW-1185">Reference proteome</keyword>
<name>A0A7J8UJS8_9ROSI</name>
<proteinExistence type="predicted"/>
<organism evidence="1 2">
    <name type="scientific">Gossypium klotzschianum</name>
    <dbReference type="NCBI Taxonomy" id="34286"/>
    <lineage>
        <taxon>Eukaryota</taxon>
        <taxon>Viridiplantae</taxon>
        <taxon>Streptophyta</taxon>
        <taxon>Embryophyta</taxon>
        <taxon>Tracheophyta</taxon>
        <taxon>Spermatophyta</taxon>
        <taxon>Magnoliopsida</taxon>
        <taxon>eudicotyledons</taxon>
        <taxon>Gunneridae</taxon>
        <taxon>Pentapetalae</taxon>
        <taxon>rosids</taxon>
        <taxon>malvids</taxon>
        <taxon>Malvales</taxon>
        <taxon>Malvaceae</taxon>
        <taxon>Malvoideae</taxon>
        <taxon>Gossypium</taxon>
    </lineage>
</organism>
<comment type="caution">
    <text evidence="1">The sequence shown here is derived from an EMBL/GenBank/DDBJ whole genome shotgun (WGS) entry which is preliminary data.</text>
</comment>
<reference evidence="1 2" key="1">
    <citation type="journal article" date="2019" name="Genome Biol. Evol.">
        <title>Insights into the evolution of the New World diploid cottons (Gossypium, subgenus Houzingenia) based on genome sequencing.</title>
        <authorList>
            <person name="Grover C.E."/>
            <person name="Arick M.A. 2nd"/>
            <person name="Thrash A."/>
            <person name="Conover J.L."/>
            <person name="Sanders W.S."/>
            <person name="Peterson D.G."/>
            <person name="Frelichowski J.E."/>
            <person name="Scheffler J.A."/>
            <person name="Scheffler B.E."/>
            <person name="Wendel J.F."/>
        </authorList>
    </citation>
    <scope>NUCLEOTIDE SEQUENCE [LARGE SCALE GENOMIC DNA]</scope>
    <source>
        <strain evidence="1">57</strain>
        <tissue evidence="1">Leaf</tissue>
    </source>
</reference>
<protein>
    <submittedName>
        <fullName evidence="1">Uncharacterized protein</fullName>
    </submittedName>
</protein>
<gene>
    <name evidence="1" type="ORF">Goklo_018064</name>
</gene>
<sequence>MRRLRTGKMHGMMKEKKQRIKELICTISSGRS</sequence>
<evidence type="ECO:0000313" key="2">
    <source>
        <dbReference type="Proteomes" id="UP000593573"/>
    </source>
</evidence>
<evidence type="ECO:0000313" key="1">
    <source>
        <dbReference type="EMBL" id="MBA0650673.1"/>
    </source>
</evidence>